<dbReference type="InterPro" id="IPR011706">
    <property type="entry name" value="Cu-oxidase_C"/>
</dbReference>
<comment type="subcellular location">
    <subcellularLocation>
        <location evidence="1">Secreted</location>
    </subcellularLocation>
</comment>
<dbReference type="PANTHER" id="PTHR11709">
    <property type="entry name" value="MULTI-COPPER OXIDASE"/>
    <property type="match status" value="1"/>
</dbReference>
<dbReference type="PROSITE" id="PS00080">
    <property type="entry name" value="MULTICOPPER_OXIDASE2"/>
    <property type="match status" value="1"/>
</dbReference>
<keyword evidence="4" id="KW-0479">Metal-binding</keyword>
<name>A0AAD2EGJ4_9LAMI</name>
<evidence type="ECO:0000313" key="10">
    <source>
        <dbReference type="Proteomes" id="UP000834106"/>
    </source>
</evidence>
<evidence type="ECO:0000256" key="1">
    <source>
        <dbReference type="ARBA" id="ARBA00004613"/>
    </source>
</evidence>
<sequence>MLSSVPLLPHNLPPMEDTGFAALFLNGFHCLALTKYPCRVPKKVDRQVIATISLSLQHCPPNQTCKGYRDKRFYASMKNQSFIRLSTKPSNPCSWTQFLRCWKGIREFRFFQGFKLLQSGGSSRKEHSGISNRMVGNNLNADNPGVWFIHCHLEEHTTWGLAMGFIVEKGPKPSQCVLPPPRDLPAC</sequence>
<evidence type="ECO:0000256" key="2">
    <source>
        <dbReference type="ARBA" id="ARBA00010609"/>
    </source>
</evidence>
<evidence type="ECO:0000256" key="3">
    <source>
        <dbReference type="ARBA" id="ARBA00022525"/>
    </source>
</evidence>
<organism evidence="9 10">
    <name type="scientific">Fraxinus pennsylvanica</name>
    <dbReference type="NCBI Taxonomy" id="56036"/>
    <lineage>
        <taxon>Eukaryota</taxon>
        <taxon>Viridiplantae</taxon>
        <taxon>Streptophyta</taxon>
        <taxon>Embryophyta</taxon>
        <taxon>Tracheophyta</taxon>
        <taxon>Spermatophyta</taxon>
        <taxon>Magnoliopsida</taxon>
        <taxon>eudicotyledons</taxon>
        <taxon>Gunneridae</taxon>
        <taxon>Pentapetalae</taxon>
        <taxon>asterids</taxon>
        <taxon>lamiids</taxon>
        <taxon>Lamiales</taxon>
        <taxon>Oleaceae</taxon>
        <taxon>Oleeae</taxon>
        <taxon>Fraxinus</taxon>
    </lineage>
</organism>
<dbReference type="InterPro" id="IPR008972">
    <property type="entry name" value="Cupredoxin"/>
</dbReference>
<evidence type="ECO:0000256" key="6">
    <source>
        <dbReference type="ARBA" id="ARBA00023002"/>
    </source>
</evidence>
<accession>A0AAD2EGJ4</accession>
<comment type="similarity">
    <text evidence="2">Belongs to the multicopper oxidase family.</text>
</comment>
<keyword evidence="10" id="KW-1185">Reference proteome</keyword>
<dbReference type="Pfam" id="PF07731">
    <property type="entry name" value="Cu-oxidase_2"/>
    <property type="match status" value="1"/>
</dbReference>
<keyword evidence="5" id="KW-0677">Repeat</keyword>
<dbReference type="GO" id="GO:0016491">
    <property type="term" value="F:oxidoreductase activity"/>
    <property type="evidence" value="ECO:0007669"/>
    <property type="project" value="UniProtKB-KW"/>
</dbReference>
<dbReference type="InterPro" id="IPR002355">
    <property type="entry name" value="Cu_oxidase_Cu_BS"/>
</dbReference>
<dbReference type="PROSITE" id="PS00079">
    <property type="entry name" value="MULTICOPPER_OXIDASE1"/>
    <property type="match status" value="1"/>
</dbReference>
<dbReference type="EMBL" id="OU503058">
    <property type="protein sequence ID" value="CAI9787210.1"/>
    <property type="molecule type" value="Genomic_DNA"/>
</dbReference>
<dbReference type="SUPFAM" id="SSF49503">
    <property type="entry name" value="Cupredoxins"/>
    <property type="match status" value="1"/>
</dbReference>
<reference evidence="9" key="1">
    <citation type="submission" date="2023-05" db="EMBL/GenBank/DDBJ databases">
        <authorList>
            <person name="Huff M."/>
        </authorList>
    </citation>
    <scope>NUCLEOTIDE SEQUENCE</scope>
</reference>
<proteinExistence type="inferred from homology"/>
<evidence type="ECO:0000256" key="7">
    <source>
        <dbReference type="ARBA" id="ARBA00023008"/>
    </source>
</evidence>
<dbReference type="PANTHER" id="PTHR11709:SF292">
    <property type="entry name" value="LACCASE-1"/>
    <property type="match status" value="1"/>
</dbReference>
<dbReference type="GO" id="GO:0005576">
    <property type="term" value="C:extracellular region"/>
    <property type="evidence" value="ECO:0007669"/>
    <property type="project" value="UniProtKB-SubCell"/>
</dbReference>
<keyword evidence="3" id="KW-0964">Secreted</keyword>
<dbReference type="Gene3D" id="2.60.40.420">
    <property type="entry name" value="Cupredoxins - blue copper proteins"/>
    <property type="match status" value="1"/>
</dbReference>
<evidence type="ECO:0000259" key="8">
    <source>
        <dbReference type="Pfam" id="PF07731"/>
    </source>
</evidence>
<dbReference type="AlphaFoldDB" id="A0AAD2EGJ4"/>
<evidence type="ECO:0000256" key="5">
    <source>
        <dbReference type="ARBA" id="ARBA00022737"/>
    </source>
</evidence>
<evidence type="ECO:0000256" key="4">
    <source>
        <dbReference type="ARBA" id="ARBA00022723"/>
    </source>
</evidence>
<keyword evidence="7" id="KW-0186">Copper</keyword>
<gene>
    <name evidence="9" type="ORF">FPE_LOCUS34640</name>
</gene>
<dbReference type="GO" id="GO:0005507">
    <property type="term" value="F:copper ion binding"/>
    <property type="evidence" value="ECO:0007669"/>
    <property type="project" value="InterPro"/>
</dbReference>
<feature type="domain" description="Plastocyanin-like" evidence="8">
    <location>
        <begin position="139"/>
        <end position="169"/>
    </location>
</feature>
<dbReference type="InterPro" id="IPR033138">
    <property type="entry name" value="Cu_oxidase_CS"/>
</dbReference>
<evidence type="ECO:0000313" key="9">
    <source>
        <dbReference type="EMBL" id="CAI9787210.1"/>
    </source>
</evidence>
<keyword evidence="6" id="KW-0560">Oxidoreductase</keyword>
<dbReference type="Proteomes" id="UP000834106">
    <property type="component" value="Chromosome 23"/>
</dbReference>
<dbReference type="InterPro" id="IPR045087">
    <property type="entry name" value="Cu-oxidase_fam"/>
</dbReference>
<protein>
    <recommendedName>
        <fullName evidence="8">Plastocyanin-like domain-containing protein</fullName>
    </recommendedName>
</protein>